<keyword evidence="7 10" id="KW-0378">Hydrolase</keyword>
<evidence type="ECO:0000313" key="11">
    <source>
        <dbReference type="Proteomes" id="UP001149822"/>
    </source>
</evidence>
<keyword evidence="8" id="KW-0720">Serine protease</keyword>
<dbReference type="InterPro" id="IPR029062">
    <property type="entry name" value="Class_I_gatase-like"/>
</dbReference>
<reference evidence="10" key="1">
    <citation type="submission" date="2022-12" db="EMBL/GenBank/DDBJ databases">
        <title>Paracoccus sp. EF6 isolated from a lake water.</title>
        <authorList>
            <person name="Liu H."/>
        </authorList>
    </citation>
    <scope>NUCLEOTIDE SEQUENCE</scope>
    <source>
        <strain evidence="10">EF6</strain>
    </source>
</reference>
<keyword evidence="11" id="KW-1185">Reference proteome</keyword>
<feature type="chain" id="PRO_5045643621" description="Cyanophycinase" evidence="9">
    <location>
        <begin position="17"/>
        <end position="257"/>
    </location>
</feature>
<dbReference type="CDD" id="cd03145">
    <property type="entry name" value="GAT1_cyanophycinase"/>
    <property type="match status" value="1"/>
</dbReference>
<name>A0ABT4J3T4_9RHOB</name>
<comment type="similarity">
    <text evidence="3">Belongs to the peptidase S51 family.</text>
</comment>
<evidence type="ECO:0000256" key="7">
    <source>
        <dbReference type="ARBA" id="ARBA00022801"/>
    </source>
</evidence>
<evidence type="ECO:0000256" key="3">
    <source>
        <dbReference type="ARBA" id="ARBA00006534"/>
    </source>
</evidence>
<dbReference type="Gene3D" id="3.40.50.880">
    <property type="match status" value="1"/>
</dbReference>
<evidence type="ECO:0000256" key="6">
    <source>
        <dbReference type="ARBA" id="ARBA00022670"/>
    </source>
</evidence>
<feature type="signal peptide" evidence="9">
    <location>
        <begin position="1"/>
        <end position="16"/>
    </location>
</feature>
<comment type="caution">
    <text evidence="10">The sequence shown here is derived from an EMBL/GenBank/DDBJ whole genome shotgun (WGS) entry which is preliminary data.</text>
</comment>
<gene>
    <name evidence="10" type="ORF">OU682_05370</name>
</gene>
<dbReference type="Pfam" id="PF03575">
    <property type="entry name" value="Peptidase_S51"/>
    <property type="match status" value="1"/>
</dbReference>
<comment type="catalytic activity">
    <reaction evidence="1">
        <text>[L-4-(L-arginin-2-N-yl)aspartate](n) + H2O = [L-4-(L-arginin-2-N-yl)aspartate](n-1) + L-4-(L-arginin-2-N-yl)aspartate</text>
        <dbReference type="Rhea" id="RHEA:12845"/>
        <dbReference type="Rhea" id="RHEA-COMP:13728"/>
        <dbReference type="Rhea" id="RHEA-COMP:13734"/>
        <dbReference type="ChEBI" id="CHEBI:15377"/>
        <dbReference type="ChEBI" id="CHEBI:137986"/>
        <dbReference type="ChEBI" id="CHEBI:137991"/>
        <dbReference type="EC" id="3.4.15.6"/>
    </reaction>
</comment>
<comment type="function">
    <text evidence="2">Exopeptidase that catalyzes the hydrolytic cleavage of multi-L-arginyl-poly-L-aspartic acid (cyanophycin; a water-insoluble reserve polymer) into aspartate-arginine dipeptides.</text>
</comment>
<proteinExistence type="inferred from homology"/>
<evidence type="ECO:0000256" key="5">
    <source>
        <dbReference type="ARBA" id="ARBA00015719"/>
    </source>
</evidence>
<dbReference type="GO" id="GO:0004180">
    <property type="term" value="F:carboxypeptidase activity"/>
    <property type="evidence" value="ECO:0007669"/>
    <property type="project" value="UniProtKB-KW"/>
</dbReference>
<dbReference type="PANTHER" id="PTHR36175">
    <property type="entry name" value="CYANOPHYCINASE"/>
    <property type="match status" value="1"/>
</dbReference>
<evidence type="ECO:0000256" key="2">
    <source>
        <dbReference type="ARBA" id="ARBA00002039"/>
    </source>
</evidence>
<evidence type="ECO:0000256" key="8">
    <source>
        <dbReference type="ARBA" id="ARBA00022825"/>
    </source>
</evidence>
<dbReference type="InterPro" id="IPR011811">
    <property type="entry name" value="Peptidase_S51_cyanophycinase"/>
</dbReference>
<keyword evidence="9" id="KW-0732">Signal</keyword>
<dbReference type="RefSeq" id="WP_268941046.1">
    <property type="nucleotide sequence ID" value="NZ_JAPTYD010000004.1"/>
</dbReference>
<dbReference type="NCBIfam" id="TIGR02069">
    <property type="entry name" value="cyanophycinase"/>
    <property type="match status" value="1"/>
</dbReference>
<dbReference type="EC" id="3.4.15.6" evidence="4"/>
<dbReference type="Proteomes" id="UP001149822">
    <property type="component" value="Unassembled WGS sequence"/>
</dbReference>
<dbReference type="PANTHER" id="PTHR36175:SF1">
    <property type="entry name" value="CYANOPHYCINASE"/>
    <property type="match status" value="1"/>
</dbReference>
<sequence>MLLRLFAAAAALPAWAGSQPRADGALVAIGGGAKAGIYADVLQLYGRPAPRILVIPQAAPAADLEGAVEDSRKLFAESGADGVEGLDLSRIDQARAQIAGADIIWMSGGRQGRLANALRQAGLVEDIRLRFAARRGIIAGTSAGASIMSHIMIETSRRDAAGTRHPILARGLGLWPEAIIDQHFSQRGRLQRLTRAIERHPDLIGIGIDEDTGFVRFGDGSTRVIGTGTVTIVRAVSHSPITTEATRLHRDRILEPL</sequence>
<evidence type="ECO:0000313" key="10">
    <source>
        <dbReference type="EMBL" id="MCZ0961046.1"/>
    </source>
</evidence>
<dbReference type="InterPro" id="IPR005320">
    <property type="entry name" value="Peptidase_S51"/>
</dbReference>
<protein>
    <recommendedName>
        <fullName evidence="5">Cyanophycinase</fullName>
        <ecNumber evidence="4">3.4.15.6</ecNumber>
    </recommendedName>
</protein>
<evidence type="ECO:0000256" key="1">
    <source>
        <dbReference type="ARBA" id="ARBA00001092"/>
    </source>
</evidence>
<dbReference type="GO" id="GO:0008241">
    <property type="term" value="F:peptidyl-dipeptidase activity"/>
    <property type="evidence" value="ECO:0007669"/>
    <property type="project" value="UniProtKB-EC"/>
</dbReference>
<evidence type="ECO:0000256" key="4">
    <source>
        <dbReference type="ARBA" id="ARBA00013115"/>
    </source>
</evidence>
<dbReference type="SUPFAM" id="SSF52317">
    <property type="entry name" value="Class I glutamine amidotransferase-like"/>
    <property type="match status" value="1"/>
</dbReference>
<keyword evidence="10" id="KW-0121">Carboxypeptidase</keyword>
<organism evidence="10 11">
    <name type="scientific">Paracoccus benzoatiresistens</name>
    <dbReference type="NCBI Taxonomy" id="2997341"/>
    <lineage>
        <taxon>Bacteria</taxon>
        <taxon>Pseudomonadati</taxon>
        <taxon>Pseudomonadota</taxon>
        <taxon>Alphaproteobacteria</taxon>
        <taxon>Rhodobacterales</taxon>
        <taxon>Paracoccaceae</taxon>
        <taxon>Paracoccus</taxon>
    </lineage>
</organism>
<accession>A0ABT4J3T4</accession>
<keyword evidence="6" id="KW-0645">Protease</keyword>
<dbReference type="EMBL" id="JAPTYD010000004">
    <property type="protein sequence ID" value="MCZ0961046.1"/>
    <property type="molecule type" value="Genomic_DNA"/>
</dbReference>
<evidence type="ECO:0000256" key="9">
    <source>
        <dbReference type="SAM" id="SignalP"/>
    </source>
</evidence>